<dbReference type="GO" id="GO:0005102">
    <property type="term" value="F:signaling receptor binding"/>
    <property type="evidence" value="ECO:0007669"/>
    <property type="project" value="TreeGrafter"/>
</dbReference>
<feature type="domain" description="Ig-like" evidence="12">
    <location>
        <begin position="141"/>
        <end position="233"/>
    </location>
</feature>
<dbReference type="Pfam" id="PF07686">
    <property type="entry name" value="V-set"/>
    <property type="match status" value="1"/>
</dbReference>
<dbReference type="GO" id="GO:0008037">
    <property type="term" value="P:cell recognition"/>
    <property type="evidence" value="ECO:0007669"/>
    <property type="project" value="TreeGrafter"/>
</dbReference>
<dbReference type="AlphaFoldDB" id="A0A2Y9RYY6"/>
<evidence type="ECO:0000313" key="13">
    <source>
        <dbReference type="Proteomes" id="UP000248480"/>
    </source>
</evidence>
<evidence type="ECO:0000259" key="12">
    <source>
        <dbReference type="PROSITE" id="PS50835"/>
    </source>
</evidence>
<reference evidence="14" key="1">
    <citation type="submission" date="2025-08" db="UniProtKB">
        <authorList>
            <consortium name="RefSeq"/>
        </authorList>
    </citation>
    <scope>IDENTIFICATION</scope>
</reference>
<evidence type="ECO:0000256" key="10">
    <source>
        <dbReference type="SAM" id="Phobius"/>
    </source>
</evidence>
<dbReference type="GeneID" id="101355495"/>
<dbReference type="InterPro" id="IPR013106">
    <property type="entry name" value="Ig_V-set"/>
</dbReference>
<feature type="domain" description="Ig-like" evidence="12">
    <location>
        <begin position="20"/>
        <end position="136"/>
    </location>
</feature>
<feature type="transmembrane region" description="Helical" evidence="10">
    <location>
        <begin position="311"/>
        <end position="333"/>
    </location>
</feature>
<keyword evidence="2 10" id="KW-0812">Transmembrane</keyword>
<feature type="chain" id="PRO_5016014293" evidence="11">
    <location>
        <begin position="19"/>
        <end position="374"/>
    </location>
</feature>
<keyword evidence="5 10" id="KW-1133">Transmembrane helix</keyword>
<dbReference type="InterPro" id="IPR007110">
    <property type="entry name" value="Ig-like_dom"/>
</dbReference>
<dbReference type="FunCoup" id="A0A2Y9RYY6">
    <property type="interactions" value="602"/>
</dbReference>
<keyword evidence="3 11" id="KW-0732">Signal</keyword>
<evidence type="ECO:0000256" key="9">
    <source>
        <dbReference type="SAM" id="MobiDB-lite"/>
    </source>
</evidence>
<dbReference type="Proteomes" id="UP000248480">
    <property type="component" value="Unplaced"/>
</dbReference>
<dbReference type="CTD" id="56253"/>
<evidence type="ECO:0000256" key="11">
    <source>
        <dbReference type="SAM" id="SignalP"/>
    </source>
</evidence>
<feature type="signal peptide" evidence="11">
    <location>
        <begin position="1"/>
        <end position="18"/>
    </location>
</feature>
<gene>
    <name evidence="14" type="primary">CRTAM</name>
</gene>
<dbReference type="InParanoid" id="A0A2Y9RYY6"/>
<evidence type="ECO:0000256" key="4">
    <source>
        <dbReference type="ARBA" id="ARBA00022737"/>
    </source>
</evidence>
<name>A0A2Y9RYY6_TRIMA</name>
<evidence type="ECO:0000256" key="6">
    <source>
        <dbReference type="ARBA" id="ARBA00023136"/>
    </source>
</evidence>
<dbReference type="InterPro" id="IPR036179">
    <property type="entry name" value="Ig-like_dom_sf"/>
</dbReference>
<dbReference type="GO" id="GO:0002355">
    <property type="term" value="P:detection of tumor cell"/>
    <property type="evidence" value="ECO:0007669"/>
    <property type="project" value="TreeGrafter"/>
</dbReference>
<evidence type="ECO:0000313" key="14">
    <source>
        <dbReference type="RefSeq" id="XP_023598741.1"/>
    </source>
</evidence>
<dbReference type="PROSITE" id="PS50835">
    <property type="entry name" value="IG_LIKE"/>
    <property type="match status" value="2"/>
</dbReference>
<evidence type="ECO:0000256" key="5">
    <source>
        <dbReference type="ARBA" id="ARBA00022989"/>
    </source>
</evidence>
<dbReference type="InterPro" id="IPR003599">
    <property type="entry name" value="Ig_sub"/>
</dbReference>
<organism evidence="13 14">
    <name type="scientific">Trichechus manatus latirostris</name>
    <name type="common">Florida manatee</name>
    <dbReference type="NCBI Taxonomy" id="127582"/>
    <lineage>
        <taxon>Eukaryota</taxon>
        <taxon>Metazoa</taxon>
        <taxon>Chordata</taxon>
        <taxon>Craniata</taxon>
        <taxon>Vertebrata</taxon>
        <taxon>Euteleostomi</taxon>
        <taxon>Mammalia</taxon>
        <taxon>Eutheria</taxon>
        <taxon>Afrotheria</taxon>
        <taxon>Sirenia</taxon>
        <taxon>Trichechidae</taxon>
        <taxon>Trichechus</taxon>
    </lineage>
</organism>
<feature type="region of interest" description="Disordered" evidence="9">
    <location>
        <begin position="355"/>
        <end position="374"/>
    </location>
</feature>
<dbReference type="FunFam" id="2.60.40.10:FF:000013">
    <property type="entry name" value="cell adhesion molecule 1 isoform X1"/>
    <property type="match status" value="1"/>
</dbReference>
<sequence length="374" mass="42151">MTWWAVFSLLAWFHLQEASPTNLTKTFTNHTNIFIVNHTNTMLTGQTVVLEEGQTLVLKCVVSQAKNSSLQWLAPSGFTMFLNDHPALKNPKFQLLHHSINELSISLSNITVQDEGAYKCLHYSNTSVKTMEIKVIVLATPSKAFLEVSPIKGQNVKQHVVFKCYTIRSMPTPQITWRLDNGMEFSSGPYHSFEPDRKKSNTTSIINVFTYDKNSTVDCIIRHEGLRERKLVTTFRFKDLVADQEDISDTQKASSASSQSPQYSTGAVTIMKISTISENDKKKEEGTIQDPDLTTKEKSKSIGLMSRKSGIILLSLVSLLMLALLIIVQLFIMKLRKAHVIWKKEIEISGHIVDSNKSRSNTEEPSSQDKNGQR</sequence>
<dbReference type="InterPro" id="IPR053096">
    <property type="entry name" value="CRTAM"/>
</dbReference>
<dbReference type="PANTHER" id="PTHR47118">
    <property type="entry name" value="CYTOTOXIC AND REGULATORY T-CELL MOLECULE"/>
    <property type="match status" value="1"/>
</dbReference>
<evidence type="ECO:0000256" key="2">
    <source>
        <dbReference type="ARBA" id="ARBA00022692"/>
    </source>
</evidence>
<dbReference type="PANTHER" id="PTHR47118:SF1">
    <property type="entry name" value="CYTOTOXIC AND REGULATORY T-CELL MOLECULE"/>
    <property type="match status" value="1"/>
</dbReference>
<dbReference type="GO" id="GO:0005886">
    <property type="term" value="C:plasma membrane"/>
    <property type="evidence" value="ECO:0007669"/>
    <property type="project" value="TreeGrafter"/>
</dbReference>
<dbReference type="STRING" id="127582.A0A2Y9RYY6"/>
<comment type="subcellular location">
    <subcellularLocation>
        <location evidence="1">Membrane</location>
        <topology evidence="1">Single-pass membrane protein</topology>
    </subcellularLocation>
</comment>
<dbReference type="SUPFAM" id="SSF48726">
    <property type="entry name" value="Immunoglobulin"/>
    <property type="match status" value="2"/>
</dbReference>
<evidence type="ECO:0000256" key="7">
    <source>
        <dbReference type="ARBA" id="ARBA00023157"/>
    </source>
</evidence>
<dbReference type="SMART" id="SM00409">
    <property type="entry name" value="IG"/>
    <property type="match status" value="1"/>
</dbReference>
<feature type="compositionally biased region" description="Polar residues" evidence="9">
    <location>
        <begin position="363"/>
        <end position="374"/>
    </location>
</feature>
<evidence type="ECO:0000256" key="1">
    <source>
        <dbReference type="ARBA" id="ARBA00004167"/>
    </source>
</evidence>
<keyword evidence="8" id="KW-0393">Immunoglobulin domain</keyword>
<keyword evidence="13" id="KW-1185">Reference proteome</keyword>
<evidence type="ECO:0000256" key="3">
    <source>
        <dbReference type="ARBA" id="ARBA00022729"/>
    </source>
</evidence>
<keyword evidence="6 10" id="KW-0472">Membrane</keyword>
<accession>A0A2Y9RYY6</accession>
<proteinExistence type="predicted"/>
<dbReference type="KEGG" id="tmu:101355495"/>
<evidence type="ECO:0000256" key="8">
    <source>
        <dbReference type="ARBA" id="ARBA00023319"/>
    </source>
</evidence>
<dbReference type="RefSeq" id="XP_023598741.1">
    <property type="nucleotide sequence ID" value="XM_023742973.1"/>
</dbReference>
<dbReference type="Pfam" id="PF08205">
    <property type="entry name" value="C2-set_2"/>
    <property type="match status" value="1"/>
</dbReference>
<dbReference type="InterPro" id="IPR013162">
    <property type="entry name" value="CD80_C2-set"/>
</dbReference>
<dbReference type="GO" id="GO:0002860">
    <property type="term" value="P:positive regulation of natural killer cell mediated cytotoxicity directed against tumor cell target"/>
    <property type="evidence" value="ECO:0007669"/>
    <property type="project" value="TreeGrafter"/>
</dbReference>
<dbReference type="Gene3D" id="2.60.40.10">
    <property type="entry name" value="Immunoglobulins"/>
    <property type="match status" value="2"/>
</dbReference>
<protein>
    <submittedName>
        <fullName evidence="14">Cytotoxic and regulatory T-cell molecule</fullName>
    </submittedName>
</protein>
<dbReference type="InterPro" id="IPR013783">
    <property type="entry name" value="Ig-like_fold"/>
</dbReference>
<keyword evidence="4" id="KW-0677">Repeat</keyword>
<keyword evidence="7" id="KW-1015">Disulfide bond</keyword>